<organism evidence="2 3">
    <name type="scientific">Hymenobacter swuensis DY53</name>
    <dbReference type="NCBI Taxonomy" id="1227739"/>
    <lineage>
        <taxon>Bacteria</taxon>
        <taxon>Pseudomonadati</taxon>
        <taxon>Bacteroidota</taxon>
        <taxon>Cytophagia</taxon>
        <taxon>Cytophagales</taxon>
        <taxon>Hymenobacteraceae</taxon>
        <taxon>Hymenobacter</taxon>
    </lineage>
</organism>
<keyword evidence="3" id="KW-1185">Reference proteome</keyword>
<proteinExistence type="predicted"/>
<reference evidence="2 3" key="1">
    <citation type="submission" date="2014-01" db="EMBL/GenBank/DDBJ databases">
        <title>Complete genome sequence of ionizing-radiation resistance bacterium Hymenobacter swuensis DY53.</title>
        <authorList>
            <person name="Jung J.-H."/>
            <person name="Jeong S.-W."/>
            <person name="Joe M.-H."/>
            <person name="Cho y.-j."/>
            <person name="Kim M.-K."/>
            <person name="Lim S.-Y."/>
        </authorList>
    </citation>
    <scope>NUCLEOTIDE SEQUENCE [LARGE SCALE GENOMIC DNA]</scope>
    <source>
        <strain evidence="2 3">DY53</strain>
    </source>
</reference>
<evidence type="ECO:0000313" key="2">
    <source>
        <dbReference type="EMBL" id="AHJ97666.1"/>
    </source>
</evidence>
<dbReference type="AlphaFoldDB" id="W8F4X7"/>
<dbReference type="PANTHER" id="PTHR38477:SF1">
    <property type="entry name" value="MUREIN L,D-TRANSPEPTIDASE CATALYTIC DOMAIN FAMILY PROTEIN"/>
    <property type="match status" value="1"/>
</dbReference>
<accession>W8F4X7</accession>
<protein>
    <recommendedName>
        <fullName evidence="4">YkuD domain-containing protein</fullName>
    </recommendedName>
</protein>
<dbReference type="KEGG" id="hsw:Hsw_2071"/>
<evidence type="ECO:0008006" key="4">
    <source>
        <dbReference type="Google" id="ProtNLM"/>
    </source>
</evidence>
<sequence length="273" mass="29023">MTNLPTFTAGLFLTCFSWFAPASAAPVAAFASPVVEEAPAAAGLSATARMAYTAAFEQHVALTYVRAGLTAAGVPLDVYRKALVGFYNLQQQGTISSTCHTITIVDFSRSSTRERLWVVDLAQGRLLHHTLVAHGKNTGEEYAQTFSNREGSEMSSLGFYVTGQTYQGKHGLSLKLHGVDQGYNTNALGRAVVVHGAEYVSQEFIRQHGRLGRSQGCPALPVAQTPGIIRSIKGGTVLFANGPATSAYRSQLLLLDSALLAFAQSKGLVARAS</sequence>
<name>W8F4X7_9BACT</name>
<dbReference type="EMBL" id="CP007145">
    <property type="protein sequence ID" value="AHJ97666.1"/>
    <property type="molecule type" value="Genomic_DNA"/>
</dbReference>
<feature type="chain" id="PRO_5004908228" description="YkuD domain-containing protein" evidence="1">
    <location>
        <begin position="25"/>
        <end position="273"/>
    </location>
</feature>
<evidence type="ECO:0000256" key="1">
    <source>
        <dbReference type="SAM" id="SignalP"/>
    </source>
</evidence>
<dbReference type="Pfam" id="PF13645">
    <property type="entry name" value="YkuD_2"/>
    <property type="match status" value="1"/>
</dbReference>
<dbReference type="eggNOG" id="COG1376">
    <property type="taxonomic scope" value="Bacteria"/>
</dbReference>
<dbReference type="OrthoDB" id="9815195at2"/>
<dbReference type="Proteomes" id="UP000019423">
    <property type="component" value="Chromosome"/>
</dbReference>
<gene>
    <name evidence="2" type="ORF">Hsw_2071</name>
</gene>
<evidence type="ECO:0000313" key="3">
    <source>
        <dbReference type="Proteomes" id="UP000019423"/>
    </source>
</evidence>
<dbReference type="RefSeq" id="WP_052346366.1">
    <property type="nucleotide sequence ID" value="NZ_CP007145.1"/>
</dbReference>
<feature type="signal peptide" evidence="1">
    <location>
        <begin position="1"/>
        <end position="24"/>
    </location>
</feature>
<dbReference type="PANTHER" id="PTHR38477">
    <property type="entry name" value="HYPOTHETICAL EXPORTED PROTEIN"/>
    <property type="match status" value="1"/>
</dbReference>
<dbReference type="InterPro" id="IPR032676">
    <property type="entry name" value="YkuD_2"/>
</dbReference>
<dbReference type="HOGENOM" id="CLU_080995_1_0_10"/>
<dbReference type="PATRIC" id="fig|1227739.3.peg.2283"/>
<keyword evidence="1" id="KW-0732">Signal</keyword>
<dbReference type="STRING" id="1227739.Hsw_2071"/>